<feature type="region of interest" description="Disordered" evidence="1">
    <location>
        <begin position="118"/>
        <end position="138"/>
    </location>
</feature>
<dbReference type="EMBL" id="JAUSUY010000007">
    <property type="protein sequence ID" value="MDT3426634.1"/>
    <property type="molecule type" value="Genomic_DNA"/>
</dbReference>
<name>A0ABU3H772_9BACL</name>
<proteinExistence type="predicted"/>
<dbReference type="Proteomes" id="UP001248709">
    <property type="component" value="Unassembled WGS sequence"/>
</dbReference>
<evidence type="ECO:0000256" key="1">
    <source>
        <dbReference type="SAM" id="MobiDB-lite"/>
    </source>
</evidence>
<reference evidence="2 3" key="1">
    <citation type="submission" date="2023-07" db="EMBL/GenBank/DDBJ databases">
        <title>Genomic Encyclopedia of Type Strains, Phase IV (KMG-IV): sequencing the most valuable type-strain genomes for metagenomic binning, comparative biology and taxonomic classification.</title>
        <authorList>
            <person name="Goeker M."/>
        </authorList>
    </citation>
    <scope>NUCLEOTIDE SEQUENCE [LARGE SCALE GENOMIC DNA]</scope>
    <source>
        <strain evidence="2 3">T98</strain>
    </source>
</reference>
<evidence type="ECO:0008006" key="4">
    <source>
        <dbReference type="Google" id="ProtNLM"/>
    </source>
</evidence>
<evidence type="ECO:0000313" key="3">
    <source>
        <dbReference type="Proteomes" id="UP001248709"/>
    </source>
</evidence>
<keyword evidence="3" id="KW-1185">Reference proteome</keyword>
<accession>A0ABU3H772</accession>
<evidence type="ECO:0000313" key="2">
    <source>
        <dbReference type="EMBL" id="MDT3426634.1"/>
    </source>
</evidence>
<dbReference type="RefSeq" id="WP_025701682.1">
    <property type="nucleotide sequence ID" value="NZ_JAUSUY010000007.1"/>
</dbReference>
<comment type="caution">
    <text evidence="2">The sequence shown here is derived from an EMBL/GenBank/DDBJ whole genome shotgun (WGS) entry which is preliminary data.</text>
</comment>
<sequence>MPLQYINEMLGLPELQLHSVLSLSATEVHLEASPVAYKQPCPICCSEQAVKRDGRNKSRKIRHVSVFGKKCFLHFPRCAWPVRGVINIGFVWLYAWVGPKEQYSRHFRTQPVNQALGSTAAHSARMQEAPASTVQRMH</sequence>
<protein>
    <recommendedName>
        <fullName evidence="4">Transposase IS204/IS1001/IS1096/IS1165 zinc-finger domain-containing protein</fullName>
    </recommendedName>
</protein>
<organism evidence="2 3">
    <name type="scientific">Paenibacillus forsythiae</name>
    <dbReference type="NCBI Taxonomy" id="365616"/>
    <lineage>
        <taxon>Bacteria</taxon>
        <taxon>Bacillati</taxon>
        <taxon>Bacillota</taxon>
        <taxon>Bacilli</taxon>
        <taxon>Bacillales</taxon>
        <taxon>Paenibacillaceae</taxon>
        <taxon>Paenibacillus</taxon>
    </lineage>
</organism>
<gene>
    <name evidence="2" type="ORF">J2Z22_002160</name>
</gene>